<evidence type="ECO:0000313" key="4">
    <source>
        <dbReference type="Proteomes" id="UP000032545"/>
    </source>
</evidence>
<dbReference type="EMBL" id="JYFN01000057">
    <property type="protein sequence ID" value="KJE20534.1"/>
    <property type="molecule type" value="Genomic_DNA"/>
</dbReference>
<comment type="caution">
    <text evidence="3">The sequence shown here is derived from an EMBL/GenBank/DDBJ whole genome shotgun (WGS) entry which is preliminary data.</text>
</comment>
<gene>
    <name evidence="3" type="ORF">FF36_05126</name>
</gene>
<reference evidence="3 4" key="2">
    <citation type="journal article" date="2016" name="Genome Announc.">
        <title>Permanent Draft Genome Sequences for Two Variants of Frankia sp. Strain CpI1, the First Frankia Strain Isolated from Root Nodules of Comptonia peregrina.</title>
        <authorList>
            <person name="Oshone R."/>
            <person name="Hurst S.G.IV."/>
            <person name="Abebe-Akele F."/>
            <person name="Simpson S."/>
            <person name="Morris K."/>
            <person name="Thomas W.K."/>
            <person name="Tisa L.S."/>
        </authorList>
    </citation>
    <scope>NUCLEOTIDE SEQUENCE [LARGE SCALE GENOMIC DNA]</scope>
    <source>
        <strain evidence="4">CpI1-S</strain>
    </source>
</reference>
<evidence type="ECO:0000313" key="3">
    <source>
        <dbReference type="EMBL" id="KJE20534.1"/>
    </source>
</evidence>
<dbReference type="AlphaFoldDB" id="A0A0D8B9B8"/>
<keyword evidence="4" id="KW-1185">Reference proteome</keyword>
<reference evidence="4" key="1">
    <citation type="submission" date="2015-02" db="EMBL/GenBank/DDBJ databases">
        <title>Draft Genome of Frankia sp. CpI1-S.</title>
        <authorList>
            <person name="Oshone R.T."/>
            <person name="Ngom M."/>
            <person name="Ghodhbane-Gtari F."/>
            <person name="Gtari M."/>
            <person name="Morris K."/>
            <person name="Thomas K."/>
            <person name="Sen A."/>
            <person name="Tisa L.S."/>
        </authorList>
    </citation>
    <scope>NUCLEOTIDE SEQUENCE [LARGE SCALE GENOMIC DNA]</scope>
    <source>
        <strain evidence="4">CpI1-S</strain>
    </source>
</reference>
<organism evidence="3 4">
    <name type="scientific">Frankia torreyi</name>
    <dbReference type="NCBI Taxonomy" id="1856"/>
    <lineage>
        <taxon>Bacteria</taxon>
        <taxon>Bacillati</taxon>
        <taxon>Actinomycetota</taxon>
        <taxon>Actinomycetes</taxon>
        <taxon>Frankiales</taxon>
        <taxon>Frankiaceae</taxon>
        <taxon>Frankia</taxon>
    </lineage>
</organism>
<accession>A0A0D8B9B8</accession>
<dbReference type="InterPro" id="IPR014729">
    <property type="entry name" value="Rossmann-like_a/b/a_fold"/>
</dbReference>
<dbReference type="Gene3D" id="3.40.50.620">
    <property type="entry name" value="HUPs"/>
    <property type="match status" value="1"/>
</dbReference>
<dbReference type="RefSeq" id="WP_044887621.1">
    <property type="nucleotide sequence ID" value="NZ_JYFN01000057.1"/>
</dbReference>
<proteinExistence type="inferred from homology"/>
<evidence type="ECO:0000259" key="2">
    <source>
        <dbReference type="Pfam" id="PF00582"/>
    </source>
</evidence>
<dbReference type="PATRIC" id="fig|1502723.3.peg.5327"/>
<dbReference type="CDD" id="cd00293">
    <property type="entry name" value="USP-like"/>
    <property type="match status" value="1"/>
</dbReference>
<dbReference type="PANTHER" id="PTHR31964:SF113">
    <property type="entry name" value="USPA DOMAIN-CONTAINING PROTEIN"/>
    <property type="match status" value="1"/>
</dbReference>
<feature type="domain" description="UspA" evidence="2">
    <location>
        <begin position="21"/>
        <end position="159"/>
    </location>
</feature>
<dbReference type="Pfam" id="PF00582">
    <property type="entry name" value="Usp"/>
    <property type="match status" value="1"/>
</dbReference>
<comment type="similarity">
    <text evidence="1">Belongs to the universal stress protein A family.</text>
</comment>
<protein>
    <submittedName>
        <fullName evidence="3">Universal stress family protein</fullName>
    </submittedName>
</protein>
<dbReference type="PRINTS" id="PR01438">
    <property type="entry name" value="UNVRSLSTRESS"/>
</dbReference>
<evidence type="ECO:0000256" key="1">
    <source>
        <dbReference type="ARBA" id="ARBA00008791"/>
    </source>
</evidence>
<name>A0A0D8B9B8_9ACTN</name>
<dbReference type="SUPFAM" id="SSF52402">
    <property type="entry name" value="Adenine nucleotide alpha hydrolases-like"/>
    <property type="match status" value="1"/>
</dbReference>
<sequence>MTSPHTDAVQPDARAGHTGLVLFAYDGSDVAGHAIQYAATQLPPGREALILCAWQPADVGFTPVGSQHFDANSAAEVEKAAADIAAHGAHLADAAGFRAQSATVQAAPTWKGIVATATERQAELIVVGAHRHSRLAGHLLGSVASSVVAHAPGAVLVVHQRD</sequence>
<dbReference type="InterPro" id="IPR006015">
    <property type="entry name" value="Universal_stress_UspA"/>
</dbReference>
<dbReference type="InterPro" id="IPR006016">
    <property type="entry name" value="UspA"/>
</dbReference>
<dbReference type="OrthoDB" id="3217301at2"/>
<dbReference type="PANTHER" id="PTHR31964">
    <property type="entry name" value="ADENINE NUCLEOTIDE ALPHA HYDROLASES-LIKE SUPERFAMILY PROTEIN"/>
    <property type="match status" value="1"/>
</dbReference>
<dbReference type="Proteomes" id="UP000032545">
    <property type="component" value="Unassembled WGS sequence"/>
</dbReference>